<dbReference type="EMBL" id="KN881629">
    <property type="protein sequence ID" value="KIY52985.1"/>
    <property type="molecule type" value="Genomic_DNA"/>
</dbReference>
<keyword evidence="6" id="KW-0963">Cytoplasm</keyword>
<dbReference type="Proteomes" id="UP000054144">
    <property type="component" value="Unassembled WGS sequence"/>
</dbReference>
<dbReference type="GO" id="GO:0005737">
    <property type="term" value="C:cytoplasm"/>
    <property type="evidence" value="ECO:0007669"/>
    <property type="project" value="UniProtKB-SubCell"/>
</dbReference>
<feature type="non-terminal residue" evidence="9">
    <location>
        <position position="104"/>
    </location>
</feature>
<evidence type="ECO:0000256" key="7">
    <source>
        <dbReference type="ARBA" id="ARBA00023242"/>
    </source>
</evidence>
<evidence type="ECO:0000256" key="2">
    <source>
        <dbReference type="ARBA" id="ARBA00004123"/>
    </source>
</evidence>
<dbReference type="InterPro" id="IPR039024">
    <property type="entry name" value="RTC4"/>
</dbReference>
<comment type="similarity">
    <text evidence="4">Belongs to the RTC4 family.</text>
</comment>
<sequence>MEDVRNKGLRGATSTKTQFANFERTQPGYYGEMGSGIILQTLYDLFPVDTFNIKPIPPHDFIQRVLLPEVAVRLITEDMQASAEDALLTLRSSARYGAAMFPHD</sequence>
<feature type="domain" description="Restriction of telomere capping protein 4 C-terminal" evidence="8">
    <location>
        <begin position="9"/>
        <end position="103"/>
    </location>
</feature>
<evidence type="ECO:0000313" key="9">
    <source>
        <dbReference type="EMBL" id="KIY52985.1"/>
    </source>
</evidence>
<evidence type="ECO:0000259" key="8">
    <source>
        <dbReference type="SMART" id="SM01312"/>
    </source>
</evidence>
<dbReference type="PANTHER" id="PTHR41391:SF1">
    <property type="entry name" value="RESTRICTION OF TELOMERE CAPPING PROTEIN 4"/>
    <property type="match status" value="1"/>
</dbReference>
<gene>
    <name evidence="9" type="ORF">FISHEDRAFT_34164</name>
</gene>
<comment type="subcellular location">
    <subcellularLocation>
        <location evidence="3">Cytoplasm</location>
    </subcellularLocation>
    <subcellularLocation>
        <location evidence="2">Nucleus</location>
    </subcellularLocation>
</comment>
<evidence type="ECO:0000256" key="3">
    <source>
        <dbReference type="ARBA" id="ARBA00004496"/>
    </source>
</evidence>
<dbReference type="InterPro" id="IPR028094">
    <property type="entry name" value="RTC4_C"/>
</dbReference>
<evidence type="ECO:0000313" key="10">
    <source>
        <dbReference type="Proteomes" id="UP000054144"/>
    </source>
</evidence>
<evidence type="ECO:0000256" key="6">
    <source>
        <dbReference type="ARBA" id="ARBA00022490"/>
    </source>
</evidence>
<keyword evidence="10" id="KW-1185">Reference proteome</keyword>
<dbReference type="SMART" id="SM01312">
    <property type="entry name" value="RTC4"/>
    <property type="match status" value="1"/>
</dbReference>
<evidence type="ECO:0000256" key="5">
    <source>
        <dbReference type="ARBA" id="ARBA00015162"/>
    </source>
</evidence>
<dbReference type="OrthoDB" id="128308at2759"/>
<reference evidence="9 10" key="1">
    <citation type="journal article" date="2015" name="Fungal Genet. Biol.">
        <title>Evolution of novel wood decay mechanisms in Agaricales revealed by the genome sequences of Fistulina hepatica and Cylindrobasidium torrendii.</title>
        <authorList>
            <person name="Floudas D."/>
            <person name="Held B.W."/>
            <person name="Riley R."/>
            <person name="Nagy L.G."/>
            <person name="Koehler G."/>
            <person name="Ransdell A.S."/>
            <person name="Younus H."/>
            <person name="Chow J."/>
            <person name="Chiniquy J."/>
            <person name="Lipzen A."/>
            <person name="Tritt A."/>
            <person name="Sun H."/>
            <person name="Haridas S."/>
            <person name="LaButti K."/>
            <person name="Ohm R.A."/>
            <person name="Kues U."/>
            <person name="Blanchette R.A."/>
            <person name="Grigoriev I.V."/>
            <person name="Minto R.E."/>
            <person name="Hibbett D.S."/>
        </authorList>
    </citation>
    <scope>NUCLEOTIDE SEQUENCE [LARGE SCALE GENOMIC DNA]</scope>
    <source>
        <strain evidence="9 10">ATCC 64428</strain>
    </source>
</reference>
<dbReference type="Pfam" id="PF14474">
    <property type="entry name" value="RTC4"/>
    <property type="match status" value="1"/>
</dbReference>
<dbReference type="GO" id="GO:0005634">
    <property type="term" value="C:nucleus"/>
    <property type="evidence" value="ECO:0007669"/>
    <property type="project" value="UniProtKB-SubCell"/>
</dbReference>
<accession>A0A0D7AM89</accession>
<name>A0A0D7AM89_9AGAR</name>
<organism evidence="9 10">
    <name type="scientific">Fistulina hepatica ATCC 64428</name>
    <dbReference type="NCBI Taxonomy" id="1128425"/>
    <lineage>
        <taxon>Eukaryota</taxon>
        <taxon>Fungi</taxon>
        <taxon>Dikarya</taxon>
        <taxon>Basidiomycota</taxon>
        <taxon>Agaricomycotina</taxon>
        <taxon>Agaricomycetes</taxon>
        <taxon>Agaricomycetidae</taxon>
        <taxon>Agaricales</taxon>
        <taxon>Fistulinaceae</taxon>
        <taxon>Fistulina</taxon>
    </lineage>
</organism>
<comment type="function">
    <text evidence="1">May be involved in a process influencing telomere capping.</text>
</comment>
<evidence type="ECO:0000256" key="1">
    <source>
        <dbReference type="ARBA" id="ARBA00002738"/>
    </source>
</evidence>
<proteinExistence type="inferred from homology"/>
<dbReference type="PANTHER" id="PTHR41391">
    <property type="entry name" value="RESTRICTION OF TELOMERE CAPPING PROTEIN 4"/>
    <property type="match status" value="1"/>
</dbReference>
<dbReference type="AlphaFoldDB" id="A0A0D7AM89"/>
<evidence type="ECO:0000256" key="4">
    <source>
        <dbReference type="ARBA" id="ARBA00009461"/>
    </source>
</evidence>
<protein>
    <recommendedName>
        <fullName evidence="5">Restriction of telomere capping protein 4</fullName>
    </recommendedName>
</protein>
<keyword evidence="7" id="KW-0539">Nucleus</keyword>